<dbReference type="PATRIC" id="fig|999408.3.peg.4988"/>
<protein>
    <recommendedName>
        <fullName evidence="1">DUF5720 domain-containing protein</fullName>
    </recommendedName>
</protein>
<proteinExistence type="predicted"/>
<dbReference type="HOGENOM" id="CLU_1545641_0_0_9"/>
<comment type="caution">
    <text evidence="2">The sequence shown here is derived from an EMBL/GenBank/DDBJ whole genome shotgun (WGS) entry which is preliminary data.</text>
</comment>
<evidence type="ECO:0000313" key="3">
    <source>
        <dbReference type="Proteomes" id="UP000013085"/>
    </source>
</evidence>
<reference evidence="2 3" key="1">
    <citation type="submission" date="2013-01" db="EMBL/GenBank/DDBJ databases">
        <title>The Genome Sequence of Clostridium clostridioforme 90A8.</title>
        <authorList>
            <consortium name="The Broad Institute Genome Sequencing Platform"/>
            <person name="Earl A."/>
            <person name="Ward D."/>
            <person name="Feldgarden M."/>
            <person name="Gevers D."/>
            <person name="Courvalin P."/>
            <person name="Lambert T."/>
            <person name="Walker B."/>
            <person name="Young S.K."/>
            <person name="Zeng Q."/>
            <person name="Gargeya S."/>
            <person name="Fitzgerald M."/>
            <person name="Haas B."/>
            <person name="Abouelleil A."/>
            <person name="Alvarado L."/>
            <person name="Arachchi H.M."/>
            <person name="Berlin A.M."/>
            <person name="Chapman S.B."/>
            <person name="Dewar J."/>
            <person name="Goldberg J."/>
            <person name="Griggs A."/>
            <person name="Gujja S."/>
            <person name="Hansen M."/>
            <person name="Howarth C."/>
            <person name="Imamovic A."/>
            <person name="Larimer J."/>
            <person name="McCowan C."/>
            <person name="Murphy C."/>
            <person name="Neiman D."/>
            <person name="Pearson M."/>
            <person name="Priest M."/>
            <person name="Roberts A."/>
            <person name="Saif S."/>
            <person name="Shea T."/>
            <person name="Sisk P."/>
            <person name="Sykes S."/>
            <person name="Wortman J."/>
            <person name="Nusbaum C."/>
            <person name="Birren B."/>
        </authorList>
    </citation>
    <scope>NUCLEOTIDE SEQUENCE [LARGE SCALE GENOMIC DNA]</scope>
    <source>
        <strain evidence="2 3">90A8</strain>
    </source>
</reference>
<dbReference type="EMBL" id="AGYR01000055">
    <property type="protein sequence ID" value="ENZ09047.1"/>
    <property type="molecule type" value="Genomic_DNA"/>
</dbReference>
<dbReference type="RefSeq" id="WP_002594269.1">
    <property type="nucleotide sequence ID" value="NZ_KB850986.1"/>
</dbReference>
<evidence type="ECO:0000259" key="1">
    <source>
        <dbReference type="Pfam" id="PF18987"/>
    </source>
</evidence>
<accession>A0A0E2H5E3</accession>
<sequence>MRFTQSELELIGQCTTSDKVLALTELRAVRRETDDPLKKEIAEDAIDKLLEVPEPECSRFIADTIARFQEKGNHSVCDRLAAAKAQEPPMLGHDLYGLERHFPETRHMIVLDILNSKSPVGFPGERYRFYLSDEGYKNAKASEARGEIKIRSHAAVCVGQLYHDKKIKRPER</sequence>
<dbReference type="Proteomes" id="UP000013085">
    <property type="component" value="Unassembled WGS sequence"/>
</dbReference>
<dbReference type="AlphaFoldDB" id="A0A0E2H5E3"/>
<organism evidence="2 3">
    <name type="scientific">[Clostridium] clostridioforme 90A8</name>
    <dbReference type="NCBI Taxonomy" id="999408"/>
    <lineage>
        <taxon>Bacteria</taxon>
        <taxon>Bacillati</taxon>
        <taxon>Bacillota</taxon>
        <taxon>Clostridia</taxon>
        <taxon>Lachnospirales</taxon>
        <taxon>Lachnospiraceae</taxon>
        <taxon>Enterocloster</taxon>
    </lineage>
</organism>
<evidence type="ECO:0000313" key="2">
    <source>
        <dbReference type="EMBL" id="ENZ09047.1"/>
    </source>
</evidence>
<dbReference type="InterPro" id="IPR043778">
    <property type="entry name" value="DUF5720"/>
</dbReference>
<dbReference type="Pfam" id="PF18987">
    <property type="entry name" value="DUF5720"/>
    <property type="match status" value="1"/>
</dbReference>
<name>A0A0E2H5E3_9FIRM</name>
<feature type="domain" description="DUF5720" evidence="1">
    <location>
        <begin position="75"/>
        <end position="168"/>
    </location>
</feature>
<gene>
    <name evidence="2" type="ORF">HMPREF1090_04641</name>
</gene>